<dbReference type="Gene3D" id="3.30.560.10">
    <property type="entry name" value="Glucose Oxidase, domain 3"/>
    <property type="match status" value="1"/>
</dbReference>
<evidence type="ECO:0000256" key="7">
    <source>
        <dbReference type="ARBA" id="ARBA00022630"/>
    </source>
</evidence>
<evidence type="ECO:0000256" key="9">
    <source>
        <dbReference type="ARBA" id="ARBA00024699"/>
    </source>
</evidence>
<feature type="signal peptide" evidence="17">
    <location>
        <begin position="1"/>
        <end position="21"/>
    </location>
</feature>
<dbReference type="SUPFAM" id="SSF51905">
    <property type="entry name" value="FAD/NAD(P)-binding domain"/>
    <property type="match status" value="1"/>
</dbReference>
<dbReference type="Gene3D" id="3.50.50.60">
    <property type="entry name" value="FAD/NAD(P)-binding domain"/>
    <property type="match status" value="1"/>
</dbReference>
<evidence type="ECO:0000256" key="8">
    <source>
        <dbReference type="ARBA" id="ARBA00022827"/>
    </source>
</evidence>
<dbReference type="GO" id="GO:0005576">
    <property type="term" value="C:extracellular region"/>
    <property type="evidence" value="ECO:0007669"/>
    <property type="project" value="UniProtKB-SubCell"/>
</dbReference>
<dbReference type="InterPro" id="IPR000172">
    <property type="entry name" value="GMC_OxRdtase_N"/>
</dbReference>
<keyword evidence="17" id="KW-0732">Signal</keyword>
<evidence type="ECO:0000256" key="2">
    <source>
        <dbReference type="ARBA" id="ARBA00004613"/>
    </source>
</evidence>
<comment type="subunit">
    <text evidence="4">Monomer.</text>
</comment>
<evidence type="ECO:0000256" key="1">
    <source>
        <dbReference type="ARBA" id="ARBA00001974"/>
    </source>
</evidence>
<comment type="catalytic activity">
    <reaction evidence="11">
        <text>pyranose + acceptor = pyranos-2,3-diulose + reduced acceptor.</text>
        <dbReference type="EC" id="1.1.99.29"/>
    </reaction>
</comment>
<dbReference type="InterPro" id="IPR036188">
    <property type="entry name" value="FAD/NAD-bd_sf"/>
</dbReference>
<evidence type="ECO:0000256" key="13">
    <source>
        <dbReference type="ARBA" id="ARBA00034050"/>
    </source>
</evidence>
<evidence type="ECO:0000256" key="15">
    <source>
        <dbReference type="PIRSR" id="PIRSR000137-1"/>
    </source>
</evidence>
<comment type="catalytic activity">
    <reaction evidence="14">
        <text>a pyranoside + acceptor = a pyranosid-3,4-diulose + reduced acceptor.</text>
        <dbReference type="EC" id="1.1.99.29"/>
    </reaction>
</comment>
<comment type="similarity">
    <text evidence="3">Belongs to the GMC oxidoreductase family.</text>
</comment>
<comment type="subcellular location">
    <subcellularLocation>
        <location evidence="2">Secreted</location>
    </subcellularLocation>
</comment>
<evidence type="ECO:0000256" key="5">
    <source>
        <dbReference type="ARBA" id="ARBA00013177"/>
    </source>
</evidence>
<dbReference type="EMBL" id="JANIEX010000120">
    <property type="protein sequence ID" value="KAJ3572974.1"/>
    <property type="molecule type" value="Genomic_DNA"/>
</dbReference>
<keyword evidence="20" id="KW-1185">Reference proteome</keyword>
<comment type="caution">
    <text evidence="19">The sequence shown here is derived from an EMBL/GenBank/DDBJ whole genome shotgun (WGS) entry which is preliminary data.</text>
</comment>
<accession>A0AAD5VXS4</accession>
<dbReference type="InterPro" id="IPR012132">
    <property type="entry name" value="GMC_OxRdtase"/>
</dbReference>
<evidence type="ECO:0000256" key="3">
    <source>
        <dbReference type="ARBA" id="ARBA00010790"/>
    </source>
</evidence>
<evidence type="ECO:0000256" key="11">
    <source>
        <dbReference type="ARBA" id="ARBA00034010"/>
    </source>
</evidence>
<comment type="function">
    <text evidence="9">Catalyzes the single-oxidation or sequential double oxidation reaction of carbohydrates primarily at carbon-2 and/or carbon-3 with the concomitant reduction of the flavin. The enzyme exhibits a broad sugar substrate specificity, oxidizing different aldopyranoses to the corresponding C-1, C-2, C-3 or C-1,2, C-2,3 and C-3,4 (di)dehydro sugars with substrate-specific regioselectivity. Accepts only a narrow range of electron acceptors such as substituted benzoquinones and complexed metal ions and reacts extremely slowly with O(2) as acceptor. May play a role in the natural recycling of plant matter by oxidizing all major monosaccharides in lignocellulose and by reducing quinone compounds or reactive radical species generated during lignin depolymerization.</text>
</comment>
<evidence type="ECO:0000259" key="18">
    <source>
        <dbReference type="PROSITE" id="PS00624"/>
    </source>
</evidence>
<gene>
    <name evidence="19" type="ORF">NP233_g2733</name>
</gene>
<sequence>MMRAPSFGSIILWALVVPARGIVYTCFEDVPQSSHFDFVIVGGGTAGNTLANRLTENPHLNVLILEAGPSNEGVIDSMVPFFANRVFPFTPWDWNYTTIPQEMLNNRSIIYPRGHILGGSSSVNFMAYTRGSSEDWDRYASISQDQDWNWDSIQEYIRKNEKWTEPADHHDITGQFDPKFHTTGGVNSVSLPGFLWENADERIIQTTKDFADEFPFNEDMNSGSHLGIGWVQNTIDGSTGRRSSSATSYLGPHFISRRNLNVLVNARATRLVKTGTSRDGKPEMLGVEFINVNTPEKSFTVRAHKELILSAGTINTPHILQLSGIGDRHLLSSMKIPVLVDNPSVGRNLSDHPIVPNIWRANSNNTFQAAQRNATLASEQFQEWHTSGKGPLVDEYANHLGWLRVPASVADFWGNVEDPAAGNNTAHYEFILCNGAIPGAFTLPSSDNYFSIFTAVVSPVSRGSVVLNTSNPLAAPLIDPGFYNEEVDLKVMKFAIRSAQRFLSGPAWSEYIISAVDGQGDTTIAGDDSQLEQYVRENTATIFHPTGTSSMSPVGAGWGVVDPDLKVKGVAGLRIVDLSVLPIVPAAHPQLAAYVIGERAGDVIKKALGGN</sequence>
<dbReference type="PIRSF" id="PIRSF000137">
    <property type="entry name" value="Alcohol_oxidase"/>
    <property type="match status" value="1"/>
</dbReference>
<keyword evidence="7" id="KW-0285">Flavoprotein</keyword>
<evidence type="ECO:0000256" key="4">
    <source>
        <dbReference type="ARBA" id="ARBA00011245"/>
    </source>
</evidence>
<dbReference type="PROSITE" id="PS00624">
    <property type="entry name" value="GMC_OXRED_2"/>
    <property type="match status" value="1"/>
</dbReference>
<evidence type="ECO:0000256" key="10">
    <source>
        <dbReference type="ARBA" id="ARBA00033986"/>
    </source>
</evidence>
<evidence type="ECO:0000256" key="6">
    <source>
        <dbReference type="ARBA" id="ARBA00022525"/>
    </source>
</evidence>
<dbReference type="Pfam" id="PF00732">
    <property type="entry name" value="GMC_oxred_N"/>
    <property type="match status" value="1"/>
</dbReference>
<feature type="chain" id="PRO_5042099510" description="pyranose dehydrogenase (acceptor)" evidence="17">
    <location>
        <begin position="22"/>
        <end position="611"/>
    </location>
</feature>
<feature type="binding site" evidence="16">
    <location>
        <begin position="589"/>
        <end position="590"/>
    </location>
    <ligand>
        <name>FAD</name>
        <dbReference type="ChEBI" id="CHEBI:57692"/>
    </ligand>
</feature>
<reference evidence="19" key="1">
    <citation type="submission" date="2022-07" db="EMBL/GenBank/DDBJ databases">
        <title>Genome Sequence of Leucocoprinus birnbaumii.</title>
        <authorList>
            <person name="Buettner E."/>
        </authorList>
    </citation>
    <scope>NUCLEOTIDE SEQUENCE</scope>
    <source>
        <strain evidence="19">VT141</strain>
    </source>
</reference>
<dbReference type="Pfam" id="PF05199">
    <property type="entry name" value="GMC_oxred_C"/>
    <property type="match status" value="1"/>
</dbReference>
<dbReference type="GO" id="GO:0050660">
    <property type="term" value="F:flavin adenine dinucleotide binding"/>
    <property type="evidence" value="ECO:0007669"/>
    <property type="project" value="InterPro"/>
</dbReference>
<feature type="active site" description="Proton acceptor" evidence="15">
    <location>
        <position position="588"/>
    </location>
</feature>
<evidence type="ECO:0000313" key="19">
    <source>
        <dbReference type="EMBL" id="KAJ3572974.1"/>
    </source>
</evidence>
<proteinExistence type="inferred from homology"/>
<evidence type="ECO:0000256" key="17">
    <source>
        <dbReference type="SAM" id="SignalP"/>
    </source>
</evidence>
<evidence type="ECO:0000256" key="14">
    <source>
        <dbReference type="ARBA" id="ARBA00034059"/>
    </source>
</evidence>
<dbReference type="EC" id="1.1.99.29" evidence="5"/>
<dbReference type="PANTHER" id="PTHR11552:SF147">
    <property type="entry name" value="CHOLINE DEHYDROGENASE, MITOCHONDRIAL"/>
    <property type="match status" value="1"/>
</dbReference>
<organism evidence="19 20">
    <name type="scientific">Leucocoprinus birnbaumii</name>
    <dbReference type="NCBI Taxonomy" id="56174"/>
    <lineage>
        <taxon>Eukaryota</taxon>
        <taxon>Fungi</taxon>
        <taxon>Dikarya</taxon>
        <taxon>Basidiomycota</taxon>
        <taxon>Agaricomycotina</taxon>
        <taxon>Agaricomycetes</taxon>
        <taxon>Agaricomycetidae</taxon>
        <taxon>Agaricales</taxon>
        <taxon>Agaricineae</taxon>
        <taxon>Agaricaceae</taxon>
        <taxon>Leucocoprinus</taxon>
    </lineage>
</organism>
<dbReference type="InterPro" id="IPR007867">
    <property type="entry name" value="GMC_OxRtase_C"/>
</dbReference>
<name>A0AAD5VXS4_9AGAR</name>
<dbReference type="PANTHER" id="PTHR11552">
    <property type="entry name" value="GLUCOSE-METHANOL-CHOLINE GMC OXIDOREDUCTASE"/>
    <property type="match status" value="1"/>
</dbReference>
<dbReference type="SUPFAM" id="SSF54373">
    <property type="entry name" value="FAD-linked reductases, C-terminal domain"/>
    <property type="match status" value="1"/>
</dbReference>
<protein>
    <recommendedName>
        <fullName evidence="5">pyranose dehydrogenase (acceptor)</fullName>
        <ecNumber evidence="5">1.1.99.29</ecNumber>
    </recommendedName>
</protein>
<comment type="catalytic activity">
    <reaction evidence="10">
        <text>pyranose + acceptor = pyranos-2-ulose + reduced acceptor.</text>
        <dbReference type="EC" id="1.1.99.29"/>
    </reaction>
</comment>
<evidence type="ECO:0000313" key="20">
    <source>
        <dbReference type="Proteomes" id="UP001213000"/>
    </source>
</evidence>
<dbReference type="GO" id="GO:0033718">
    <property type="term" value="F:pyranose dehydrogenase (acceptor) activity"/>
    <property type="evidence" value="ECO:0007669"/>
    <property type="project" value="UniProtKB-EC"/>
</dbReference>
<keyword evidence="6" id="KW-0964">Secreted</keyword>
<feature type="domain" description="Glucose-methanol-choline oxidoreductase N-terminal" evidence="18">
    <location>
        <begin position="312"/>
        <end position="326"/>
    </location>
</feature>
<comment type="cofactor">
    <cofactor evidence="1 16">
        <name>FAD</name>
        <dbReference type="ChEBI" id="CHEBI:57692"/>
    </cofactor>
</comment>
<comment type="catalytic activity">
    <reaction evidence="12">
        <text>pyranose + acceptor = pyranos-3-ulose + reduced acceptor.</text>
        <dbReference type="EC" id="1.1.99.29"/>
    </reaction>
</comment>
<feature type="active site" description="Proton donor" evidence="15">
    <location>
        <position position="544"/>
    </location>
</feature>
<dbReference type="AlphaFoldDB" id="A0AAD5VXS4"/>
<evidence type="ECO:0000256" key="12">
    <source>
        <dbReference type="ARBA" id="ARBA00034029"/>
    </source>
</evidence>
<evidence type="ECO:0000256" key="16">
    <source>
        <dbReference type="PIRSR" id="PIRSR000137-2"/>
    </source>
</evidence>
<keyword evidence="8 16" id="KW-0274">FAD</keyword>
<dbReference type="Proteomes" id="UP001213000">
    <property type="component" value="Unassembled WGS sequence"/>
</dbReference>
<comment type="catalytic activity">
    <reaction evidence="13">
        <text>a pyranoside + acceptor = a pyranosid-3-ulose + reduced acceptor.</text>
        <dbReference type="EC" id="1.1.99.29"/>
    </reaction>
</comment>